<accession>A0A3S3N1U1</accession>
<dbReference type="Pfam" id="PF00515">
    <property type="entry name" value="TPR_1"/>
    <property type="match status" value="2"/>
</dbReference>
<feature type="compositionally biased region" description="Basic and acidic residues" evidence="12">
    <location>
        <begin position="232"/>
        <end position="251"/>
    </location>
</feature>
<dbReference type="FunFam" id="1.10.260.100:FF:000002">
    <property type="entry name" value="Stress-induced-phosphoprotein 1 (Hsp70/Hsp90-organizing)"/>
    <property type="match status" value="2"/>
</dbReference>
<evidence type="ECO:0000256" key="11">
    <source>
        <dbReference type="PROSITE-ProRule" id="PRU00339"/>
    </source>
</evidence>
<dbReference type="PANTHER" id="PTHR22904">
    <property type="entry name" value="TPR REPEAT CONTAINING PROTEIN"/>
    <property type="match status" value="1"/>
</dbReference>
<comment type="subcellular location">
    <subcellularLocation>
        <location evidence="2">Cytoplasm</location>
    </subcellularLocation>
    <subcellularLocation>
        <location evidence="1">Nucleus</location>
    </subcellularLocation>
</comment>
<dbReference type="OrthoDB" id="2423701at2759"/>
<evidence type="ECO:0000256" key="2">
    <source>
        <dbReference type="ARBA" id="ARBA00004496"/>
    </source>
</evidence>
<dbReference type="Pfam" id="PF17830">
    <property type="entry name" value="STI1-HOP_DP"/>
    <property type="match status" value="4"/>
</dbReference>
<feature type="region of interest" description="Disordered" evidence="12">
    <location>
        <begin position="193"/>
        <end position="251"/>
    </location>
</feature>
<dbReference type="GO" id="GO:0051879">
    <property type="term" value="F:Hsp90 protein binding"/>
    <property type="evidence" value="ECO:0007669"/>
    <property type="project" value="TreeGrafter"/>
</dbReference>
<feature type="repeat" description="TPR" evidence="11">
    <location>
        <begin position="1069"/>
        <end position="1102"/>
    </location>
</feature>
<feature type="repeat" description="TPR" evidence="11">
    <location>
        <begin position="70"/>
        <end position="103"/>
    </location>
</feature>
<dbReference type="InterPro" id="IPR041243">
    <property type="entry name" value="STI1/HOP_DP"/>
</dbReference>
<feature type="repeat" description="TPR" evidence="11">
    <location>
        <begin position="862"/>
        <end position="895"/>
    </location>
</feature>
<feature type="domain" description="STI1" evidence="13">
    <location>
        <begin position="761"/>
        <end position="800"/>
    </location>
</feature>
<feature type="region of interest" description="Disordered" evidence="12">
    <location>
        <begin position="811"/>
        <end position="869"/>
    </location>
</feature>
<evidence type="ECO:0000256" key="3">
    <source>
        <dbReference type="ARBA" id="ARBA00022490"/>
    </source>
</evidence>
<feature type="repeat" description="TPR" evidence="11">
    <location>
        <begin position="1001"/>
        <end position="1034"/>
    </location>
</feature>
<dbReference type="InterPro" id="IPR019734">
    <property type="entry name" value="TPR_rpt"/>
</dbReference>
<keyword evidence="15" id="KW-1185">Reference proteome</keyword>
<evidence type="ECO:0000313" key="15">
    <source>
        <dbReference type="Proteomes" id="UP000283530"/>
    </source>
</evidence>
<feature type="repeat" description="TPR" evidence="11">
    <location>
        <begin position="244"/>
        <end position="277"/>
    </location>
</feature>
<feature type="region of interest" description="Disordered" evidence="12">
    <location>
        <begin position="545"/>
        <end position="564"/>
    </location>
</feature>
<evidence type="ECO:0000256" key="9">
    <source>
        <dbReference type="ARBA" id="ARBA00023186"/>
    </source>
</evidence>
<dbReference type="SMART" id="SM00727">
    <property type="entry name" value="STI1"/>
    <property type="match status" value="4"/>
</dbReference>
<dbReference type="Gene3D" id="1.25.40.10">
    <property type="entry name" value="Tetratricopeptide repeat domain"/>
    <property type="match status" value="6"/>
</dbReference>
<dbReference type="Gene3D" id="1.10.260.100">
    <property type="match status" value="4"/>
</dbReference>
<feature type="domain" description="STI1" evidence="13">
    <location>
        <begin position="143"/>
        <end position="182"/>
    </location>
</feature>
<feature type="repeat" description="TPR" evidence="11">
    <location>
        <begin position="451"/>
        <end position="484"/>
    </location>
</feature>
<dbReference type="Pfam" id="PF13414">
    <property type="entry name" value="TPR_11"/>
    <property type="match status" value="4"/>
</dbReference>
<keyword evidence="3" id="KW-0963">Cytoplasm</keyword>
<dbReference type="FunFam" id="1.25.40.10:FF:000020">
    <property type="entry name" value="Stress-induced phosphoprotein 1"/>
    <property type="match status" value="2"/>
</dbReference>
<evidence type="ECO:0000256" key="5">
    <source>
        <dbReference type="ARBA" id="ARBA00022737"/>
    </source>
</evidence>
<feature type="domain" description="STI1" evidence="13">
    <location>
        <begin position="521"/>
        <end position="563"/>
    </location>
</feature>
<dbReference type="PROSITE" id="PS50005">
    <property type="entry name" value="TPR"/>
    <property type="match status" value="12"/>
</dbReference>
<evidence type="ECO:0000256" key="12">
    <source>
        <dbReference type="SAM" id="MobiDB-lite"/>
    </source>
</evidence>
<dbReference type="InterPro" id="IPR013105">
    <property type="entry name" value="TPR_2"/>
</dbReference>
<evidence type="ECO:0000256" key="4">
    <source>
        <dbReference type="ARBA" id="ARBA00022553"/>
    </source>
</evidence>
<feature type="compositionally biased region" description="Basic and acidic residues" evidence="12">
    <location>
        <begin position="850"/>
        <end position="869"/>
    </location>
</feature>
<evidence type="ECO:0000256" key="6">
    <source>
        <dbReference type="ARBA" id="ARBA00022803"/>
    </source>
</evidence>
<dbReference type="Proteomes" id="UP000283530">
    <property type="component" value="Unassembled WGS sequence"/>
</dbReference>
<feature type="repeat" description="TPR" evidence="11">
    <location>
        <begin position="417"/>
        <end position="450"/>
    </location>
</feature>
<keyword evidence="5" id="KW-0677">Repeat</keyword>
<keyword evidence="9" id="KW-0143">Chaperone</keyword>
<feature type="repeat" description="TPR" evidence="11">
    <location>
        <begin position="2"/>
        <end position="35"/>
    </location>
</feature>
<sequence length="1190" mass="134864">MADEAKAKGNAAFSAGRFDEAIRFFSEAIDLAPSNHVLYSNRSAAYASLNRYADALVDAKKTVEIKPDWSKGYSRLGAAHLGLGNAEDAVAAYRKGLDLDPSNEALKSGLADAQAASRSRASPSASFGNMFQGPEVWTKLTADPTTRGYLAQPDFLKMMQEVQRNPNSLNKYLSDPRMMQVLGVLLNVNLRTATPEEMEREREAPEPEPEVKRQREPAKVPEPEPEPMEISDENKEAKVKKAEAQKEKEAGNAAYKKKDFEKAIQHYTRAVELDDEDISFITNRAAVYLEMGKYEECIKDCDRAVEKGRELRSDFKMVARALTRKGTALVKLAKCSKDYEPAIEAFQKALTEHRNPETLKKLNDAEKAKKELEQQEYFDPQIADEEREKGNEFFKQQKYPEAVKHYTEALRRNPRDPRVYSNRAACYTKLGALPEGLKDAEKCIELDPTFSKGYTRKGAVQFFMKEYDKALETYQEGLKHDPNNHELLDGVRRCVEQINKTNRGDISPEDLKERQAKAMQDPEIQNILSDPVMRQVLVDFQENPKAAQDHLKNSQKPRTIRPSFKYHTPTSPFFDLKSIAHSYFSHSISVEEYPQTPKSQPNPLDRSTSLDLGFRSLSMADEAKAKGNAAFSAGRFDEAIRFFSEAIDLAPSNHVLYSNRSAAYASLNRYADALVDAKKTVEIKPDWSKGYSRLGAAHLGLGNAEDAVAAYRKGLDLDPSNEALKSGLADAQAASRSRASPSASFGNMFQGPEVWTKLTADPTTRGYLAQPDFLKMMQEVQRNPNSLNKYLSDPRMMQVLGVLLNVNLRTATPEEMEREREAPEPEPEVKRQREPAKVPEPEPEPMEISDENKEARVKKAEAQKEKEAGNAAYKKKDFEKAIQHYTRAVELDDEDISFITNRAAVYLEMGKYEECIKDCDRAVEKGRELRSDFKMVARALTRKGTALVKLAKCSKDYEPAIEAFQKALTEHRNPETLKKLNDAEKAKKELEQQEYFDPQIADEEREKGNEFFKQQKYPEAVKHYTEALRRNPRDPRVYSNRAACYTKLGALPEGLKDAEKCIELDPTFSKGYTRKGAVQFFMKEYDKALETYQEGLKHDPNNHELLDGVRRCVEQINKTNRGDISPEDLKERQAKAMQDPEIQNILSDPVMRQVLVDFQENPKAAQDHLKNSQVMHKIQKLISAGIVQMR</sequence>
<comment type="caution">
    <text evidence="14">The sequence shown here is derived from an EMBL/GenBank/DDBJ whole genome shotgun (WGS) entry which is preliminary data.</text>
</comment>
<dbReference type="Pfam" id="PF07719">
    <property type="entry name" value="TPR_2"/>
    <property type="match status" value="2"/>
</dbReference>
<evidence type="ECO:0000256" key="7">
    <source>
        <dbReference type="ARBA" id="ARBA00022990"/>
    </source>
</evidence>
<dbReference type="Pfam" id="PF13432">
    <property type="entry name" value="TPR_16"/>
    <property type="match status" value="2"/>
</dbReference>
<feature type="compositionally biased region" description="Basic and acidic residues" evidence="12">
    <location>
        <begin position="815"/>
        <end position="840"/>
    </location>
</feature>
<dbReference type="SMART" id="SM00028">
    <property type="entry name" value="TPR"/>
    <property type="match status" value="18"/>
</dbReference>
<dbReference type="STRING" id="337451.A0A3S3N1U1"/>
<evidence type="ECO:0000256" key="1">
    <source>
        <dbReference type="ARBA" id="ARBA00004123"/>
    </source>
</evidence>
<keyword evidence="4" id="KW-0597">Phosphoprotein</keyword>
<feature type="domain" description="STI1" evidence="13">
    <location>
        <begin position="1139"/>
        <end position="1178"/>
    </location>
</feature>
<evidence type="ECO:0000313" key="14">
    <source>
        <dbReference type="EMBL" id="RWR86666.1"/>
    </source>
</evidence>
<dbReference type="GO" id="GO:0005737">
    <property type="term" value="C:cytoplasm"/>
    <property type="evidence" value="ECO:0007669"/>
    <property type="project" value="UniProtKB-SubCell"/>
</dbReference>
<keyword evidence="7" id="KW-0007">Acetylation</keyword>
<keyword evidence="10" id="KW-0539">Nucleus</keyword>
<evidence type="ECO:0000256" key="8">
    <source>
        <dbReference type="ARBA" id="ARBA00023016"/>
    </source>
</evidence>
<feature type="repeat" description="TPR" evidence="11">
    <location>
        <begin position="1035"/>
        <end position="1068"/>
    </location>
</feature>
<proteinExistence type="predicted"/>
<evidence type="ECO:0000259" key="13">
    <source>
        <dbReference type="SMART" id="SM00727"/>
    </source>
</evidence>
<feature type="repeat" description="TPR" evidence="11">
    <location>
        <begin position="620"/>
        <end position="653"/>
    </location>
</feature>
<keyword evidence="6 11" id="KW-0802">TPR repeat</keyword>
<gene>
    <name evidence="14" type="ORF">CKAN_01557700</name>
</gene>
<dbReference type="GO" id="GO:0005634">
    <property type="term" value="C:nucleus"/>
    <property type="evidence" value="ECO:0007669"/>
    <property type="project" value="UniProtKB-SubCell"/>
</dbReference>
<feature type="repeat" description="TPR" evidence="11">
    <location>
        <begin position="688"/>
        <end position="721"/>
    </location>
</feature>
<organism evidence="14 15">
    <name type="scientific">Cinnamomum micranthum f. kanehirae</name>
    <dbReference type="NCBI Taxonomy" id="337451"/>
    <lineage>
        <taxon>Eukaryota</taxon>
        <taxon>Viridiplantae</taxon>
        <taxon>Streptophyta</taxon>
        <taxon>Embryophyta</taxon>
        <taxon>Tracheophyta</taxon>
        <taxon>Spermatophyta</taxon>
        <taxon>Magnoliopsida</taxon>
        <taxon>Magnoliidae</taxon>
        <taxon>Laurales</taxon>
        <taxon>Lauraceae</taxon>
        <taxon>Cinnamomum</taxon>
    </lineage>
</organism>
<dbReference type="InterPro" id="IPR006636">
    <property type="entry name" value="STI1_HS-bd"/>
</dbReference>
<dbReference type="SUPFAM" id="SSF48452">
    <property type="entry name" value="TPR-like"/>
    <property type="match status" value="4"/>
</dbReference>
<dbReference type="PANTHER" id="PTHR22904:SF533">
    <property type="entry name" value="HSP70-HSP90 ORGANIZING PROTEIN 3"/>
    <property type="match status" value="1"/>
</dbReference>
<dbReference type="FunFam" id="1.10.260.100:FF:000004">
    <property type="entry name" value="Putative stress-induced-phosphoprotein 1"/>
    <property type="match status" value="2"/>
</dbReference>
<feature type="compositionally biased region" description="Basic and acidic residues" evidence="12">
    <location>
        <begin position="197"/>
        <end position="222"/>
    </location>
</feature>
<evidence type="ECO:0000256" key="10">
    <source>
        <dbReference type="ARBA" id="ARBA00023242"/>
    </source>
</evidence>
<dbReference type="FunFam" id="1.25.40.10:FF:000010">
    <property type="entry name" value="Stress-induced phosphoprotein 1"/>
    <property type="match status" value="2"/>
</dbReference>
<dbReference type="FunFam" id="1.25.40.10:FF:000102">
    <property type="entry name" value="hsp70-Hsp90 organizing protein 3-like"/>
    <property type="match status" value="2"/>
</dbReference>
<dbReference type="InterPro" id="IPR011990">
    <property type="entry name" value="TPR-like_helical_dom_sf"/>
</dbReference>
<name>A0A3S3N1U1_9MAGN</name>
<reference evidence="14 15" key="1">
    <citation type="journal article" date="2019" name="Nat. Plants">
        <title>Stout camphor tree genome fills gaps in understanding of flowering plant genome evolution.</title>
        <authorList>
            <person name="Chaw S.M."/>
            <person name="Liu Y.C."/>
            <person name="Wu Y.W."/>
            <person name="Wang H.Y."/>
            <person name="Lin C.I."/>
            <person name="Wu C.S."/>
            <person name="Ke H.M."/>
            <person name="Chang L.Y."/>
            <person name="Hsu C.Y."/>
            <person name="Yang H.T."/>
            <person name="Sudianto E."/>
            <person name="Hsu M.H."/>
            <person name="Wu K.P."/>
            <person name="Wang L.N."/>
            <person name="Leebens-Mack J.H."/>
            <person name="Tsai I.J."/>
        </authorList>
    </citation>
    <scope>NUCLEOTIDE SEQUENCE [LARGE SCALE GENOMIC DNA]</scope>
    <source>
        <strain evidence="15">cv. Chaw 1501</strain>
        <tissue evidence="14">Young leaves</tissue>
    </source>
</reference>
<dbReference type="EMBL" id="QPKB01000006">
    <property type="protein sequence ID" value="RWR86666.1"/>
    <property type="molecule type" value="Genomic_DNA"/>
</dbReference>
<dbReference type="AlphaFoldDB" id="A0A3S3N1U1"/>
<feature type="repeat" description="TPR" evidence="11">
    <location>
        <begin position="383"/>
        <end position="416"/>
    </location>
</feature>
<dbReference type="PROSITE" id="PS50293">
    <property type="entry name" value="TPR_REGION"/>
    <property type="match status" value="2"/>
</dbReference>
<keyword evidence="8" id="KW-0346">Stress response</keyword>
<protein>
    <submittedName>
        <fullName evidence="14">Hsp70-Hsp90 organizing protein</fullName>
    </submittedName>
</protein>